<evidence type="ECO:0000313" key="2">
    <source>
        <dbReference type="Proteomes" id="UP001187531"/>
    </source>
</evidence>
<comment type="caution">
    <text evidence="1">The sequence shown here is derived from an EMBL/GenBank/DDBJ whole genome shotgun (WGS) entry which is preliminary data.</text>
</comment>
<sequence length="300" mass="34491">MPHIEERKWFYRNEWDKTNVILFQSVCDNIIDKVELQFQLLQEVLSLPMSEKLVMLNIYASKLIHAIHCEKKKAVQIKKIPIGPEVLDSSENTELFLLAREAELISFYGVEFSPPDQTPQLQYKSELNAALDRSDYVIGFLLSMKTVKEAIRKLKKTFSRDVDKGFSRLKVLDIKQQTNPIADTVPENLLTQLVNSPKKYRDSAIPSLLYLIITNSPESSQSIQNLPALGASDHLCIASTHLLSLKPNNTVIKKSVDYKGIYKELQETEWEKMIMAGNIEKSWTKFKKILLQIERLIHSD</sequence>
<protein>
    <submittedName>
        <fullName evidence="1">Uncharacterized protein</fullName>
    </submittedName>
</protein>
<keyword evidence="2" id="KW-1185">Reference proteome</keyword>
<dbReference type="Proteomes" id="UP001187531">
    <property type="component" value="Unassembled WGS sequence"/>
</dbReference>
<proteinExistence type="predicted"/>
<evidence type="ECO:0000313" key="1">
    <source>
        <dbReference type="EMBL" id="KAK2706811.1"/>
    </source>
</evidence>
<reference evidence="1" key="1">
    <citation type="submission" date="2023-07" db="EMBL/GenBank/DDBJ databases">
        <title>Chromosome-level genome assembly of Artemia franciscana.</title>
        <authorList>
            <person name="Jo E."/>
        </authorList>
    </citation>
    <scope>NUCLEOTIDE SEQUENCE</scope>
    <source>
        <tissue evidence="1">Whole body</tissue>
    </source>
</reference>
<organism evidence="1 2">
    <name type="scientific">Artemia franciscana</name>
    <name type="common">Brine shrimp</name>
    <name type="synonym">Artemia sanfranciscana</name>
    <dbReference type="NCBI Taxonomy" id="6661"/>
    <lineage>
        <taxon>Eukaryota</taxon>
        <taxon>Metazoa</taxon>
        <taxon>Ecdysozoa</taxon>
        <taxon>Arthropoda</taxon>
        <taxon>Crustacea</taxon>
        <taxon>Branchiopoda</taxon>
        <taxon>Anostraca</taxon>
        <taxon>Artemiidae</taxon>
        <taxon>Artemia</taxon>
    </lineage>
</organism>
<dbReference type="AlphaFoldDB" id="A0AA88KYQ6"/>
<name>A0AA88KYQ6_ARTSF</name>
<dbReference type="EMBL" id="JAVRJZ010000019">
    <property type="protein sequence ID" value="KAK2706811.1"/>
    <property type="molecule type" value="Genomic_DNA"/>
</dbReference>
<gene>
    <name evidence="1" type="ORF">QYM36_014744</name>
</gene>
<accession>A0AA88KYQ6</accession>